<dbReference type="InterPro" id="IPR018391">
    <property type="entry name" value="PQQ_b-propeller_rpt"/>
</dbReference>
<keyword evidence="14" id="KW-0346">Stress response</keyword>
<dbReference type="InterPro" id="IPR050339">
    <property type="entry name" value="CC_SR_Kinase"/>
</dbReference>
<evidence type="ECO:0000256" key="12">
    <source>
        <dbReference type="ARBA" id="ARBA00022845"/>
    </source>
</evidence>
<dbReference type="SMART" id="SM00564">
    <property type="entry name" value="PQQ"/>
    <property type="match status" value="2"/>
</dbReference>
<dbReference type="InterPro" id="IPR000719">
    <property type="entry name" value="Prot_kinase_dom"/>
</dbReference>
<gene>
    <name evidence="25" type="primary">CSON014065</name>
</gene>
<dbReference type="AlphaFoldDB" id="A0A336M9H2"/>
<evidence type="ECO:0000256" key="11">
    <source>
        <dbReference type="ARBA" id="ARBA00022840"/>
    </source>
</evidence>
<dbReference type="PROSITE" id="PS00108">
    <property type="entry name" value="PROTEIN_KINASE_ST"/>
    <property type="match status" value="1"/>
</dbReference>
<reference evidence="25" key="1">
    <citation type="submission" date="2018-07" db="EMBL/GenBank/DDBJ databases">
        <authorList>
            <person name="Quirk P.G."/>
            <person name="Krulwich T.A."/>
        </authorList>
    </citation>
    <scope>NUCLEOTIDE SEQUENCE</scope>
</reference>
<dbReference type="PANTHER" id="PTHR11042:SF91">
    <property type="entry name" value="EUKARYOTIC TRANSLATION INITIATION FACTOR 2-ALPHA KINASE"/>
    <property type="match status" value="1"/>
</dbReference>
<dbReference type="GO" id="GO:0006986">
    <property type="term" value="P:response to unfolded protein"/>
    <property type="evidence" value="ECO:0007669"/>
    <property type="project" value="UniProtKB-KW"/>
</dbReference>
<evidence type="ECO:0000256" key="21">
    <source>
        <dbReference type="SAM" id="MobiDB-lite"/>
    </source>
</evidence>
<feature type="binding site" evidence="20">
    <location>
        <position position="601"/>
    </location>
    <ligand>
        <name>ATP</name>
        <dbReference type="ChEBI" id="CHEBI:30616"/>
    </ligand>
</feature>
<evidence type="ECO:0000256" key="19">
    <source>
        <dbReference type="ARBA" id="ARBA00041500"/>
    </source>
</evidence>
<keyword evidence="17" id="KW-0834">Unfolded protein response</keyword>
<dbReference type="OMA" id="CMIEERE"/>
<dbReference type="GO" id="GO:0004694">
    <property type="term" value="F:eukaryotic translation initiation factor 2alpha kinase activity"/>
    <property type="evidence" value="ECO:0007669"/>
    <property type="project" value="TreeGrafter"/>
</dbReference>
<dbReference type="SUPFAM" id="SSF50998">
    <property type="entry name" value="Quinoprotein alcohol dehydrogenase-like"/>
    <property type="match status" value="1"/>
</dbReference>
<dbReference type="PROSITE" id="PS50011">
    <property type="entry name" value="PROTEIN_KINASE_DOM"/>
    <property type="match status" value="1"/>
</dbReference>
<feature type="region of interest" description="Disordered" evidence="21">
    <location>
        <begin position="1037"/>
        <end position="1072"/>
    </location>
</feature>
<keyword evidence="6 22" id="KW-0812">Transmembrane</keyword>
<dbReference type="EMBL" id="UFQT01000755">
    <property type="protein sequence ID" value="SSX26994.1"/>
    <property type="molecule type" value="Genomic_DNA"/>
</dbReference>
<keyword evidence="12" id="KW-0810">Translation regulation</keyword>
<evidence type="ECO:0000256" key="6">
    <source>
        <dbReference type="ARBA" id="ARBA00022692"/>
    </source>
</evidence>
<evidence type="ECO:0000256" key="17">
    <source>
        <dbReference type="ARBA" id="ARBA00023230"/>
    </source>
</evidence>
<evidence type="ECO:0000256" key="9">
    <source>
        <dbReference type="ARBA" id="ARBA00022777"/>
    </source>
</evidence>
<evidence type="ECO:0000256" key="13">
    <source>
        <dbReference type="ARBA" id="ARBA00022989"/>
    </source>
</evidence>
<evidence type="ECO:0000256" key="2">
    <source>
        <dbReference type="ARBA" id="ARBA00012513"/>
    </source>
</evidence>
<dbReference type="SMART" id="SM00220">
    <property type="entry name" value="S_TKc"/>
    <property type="match status" value="1"/>
</dbReference>
<evidence type="ECO:0000313" key="25">
    <source>
        <dbReference type="EMBL" id="SSX26994.1"/>
    </source>
</evidence>
<keyword evidence="5" id="KW-0808">Transferase</keyword>
<keyword evidence="15 22" id="KW-0472">Membrane</keyword>
<evidence type="ECO:0000256" key="7">
    <source>
        <dbReference type="ARBA" id="ARBA00022729"/>
    </source>
</evidence>
<evidence type="ECO:0000256" key="23">
    <source>
        <dbReference type="SAM" id="SignalP"/>
    </source>
</evidence>
<dbReference type="Gene3D" id="1.10.510.10">
    <property type="entry name" value="Transferase(Phosphotransferase) domain 1"/>
    <property type="match status" value="1"/>
</dbReference>
<evidence type="ECO:0000256" key="10">
    <source>
        <dbReference type="ARBA" id="ARBA00022824"/>
    </source>
</evidence>
<evidence type="ECO:0000256" key="1">
    <source>
        <dbReference type="ARBA" id="ARBA00004115"/>
    </source>
</evidence>
<feature type="signal peptide" evidence="23">
    <location>
        <begin position="1"/>
        <end position="32"/>
    </location>
</feature>
<dbReference type="Gene3D" id="2.130.10.10">
    <property type="entry name" value="YVTN repeat-like/Quinoprotein amine dehydrogenase"/>
    <property type="match status" value="1"/>
</dbReference>
<evidence type="ECO:0000256" key="15">
    <source>
        <dbReference type="ARBA" id="ARBA00023136"/>
    </source>
</evidence>
<feature type="chain" id="PRO_5016423462" description="non-specific serine/threonine protein kinase" evidence="23">
    <location>
        <begin position="33"/>
        <end position="1072"/>
    </location>
</feature>
<evidence type="ECO:0000256" key="18">
    <source>
        <dbReference type="ARBA" id="ARBA00037982"/>
    </source>
</evidence>
<dbReference type="Pfam" id="PF00069">
    <property type="entry name" value="Pkinase"/>
    <property type="match status" value="2"/>
</dbReference>
<feature type="transmembrane region" description="Helical" evidence="22">
    <location>
        <begin position="492"/>
        <end position="512"/>
    </location>
</feature>
<keyword evidence="7 23" id="KW-0732">Signal</keyword>
<evidence type="ECO:0000259" key="24">
    <source>
        <dbReference type="PROSITE" id="PS50011"/>
    </source>
</evidence>
<evidence type="ECO:0000256" key="4">
    <source>
        <dbReference type="ARBA" id="ARBA00022553"/>
    </source>
</evidence>
<keyword evidence="9" id="KW-0418">Kinase</keyword>
<evidence type="ECO:0000256" key="3">
    <source>
        <dbReference type="ARBA" id="ARBA00022527"/>
    </source>
</evidence>
<evidence type="ECO:0000256" key="22">
    <source>
        <dbReference type="SAM" id="Phobius"/>
    </source>
</evidence>
<protein>
    <recommendedName>
        <fullName evidence="2">non-specific serine/threonine protein kinase</fullName>
        <ecNumber evidence="2">2.7.11.1</ecNumber>
    </recommendedName>
    <alternativeName>
        <fullName evidence="19">PRKR-like endoplasmic reticulum kinase</fullName>
    </alternativeName>
</protein>
<keyword evidence="3" id="KW-0723">Serine/threonine-protein kinase</keyword>
<dbReference type="SUPFAM" id="SSF56112">
    <property type="entry name" value="Protein kinase-like (PK-like)"/>
    <property type="match status" value="1"/>
</dbReference>
<evidence type="ECO:0000256" key="16">
    <source>
        <dbReference type="ARBA" id="ARBA00023180"/>
    </source>
</evidence>
<feature type="compositionally biased region" description="Basic and acidic residues" evidence="21">
    <location>
        <begin position="1037"/>
        <end position="1050"/>
    </location>
</feature>
<dbReference type="InterPro" id="IPR011047">
    <property type="entry name" value="Quinoprotein_ADH-like_sf"/>
</dbReference>
<accession>A0A336M9H2</accession>
<dbReference type="InterPro" id="IPR008271">
    <property type="entry name" value="Ser/Thr_kinase_AS"/>
</dbReference>
<keyword evidence="13 22" id="KW-1133">Transmembrane helix</keyword>
<keyword evidence="16" id="KW-0325">Glycoprotein</keyword>
<dbReference type="GO" id="GO:0005634">
    <property type="term" value="C:nucleus"/>
    <property type="evidence" value="ECO:0007669"/>
    <property type="project" value="TreeGrafter"/>
</dbReference>
<evidence type="ECO:0000256" key="20">
    <source>
        <dbReference type="PROSITE-ProRule" id="PRU10141"/>
    </source>
</evidence>
<evidence type="ECO:0000256" key="14">
    <source>
        <dbReference type="ARBA" id="ARBA00023016"/>
    </source>
</evidence>
<evidence type="ECO:0000256" key="8">
    <source>
        <dbReference type="ARBA" id="ARBA00022741"/>
    </source>
</evidence>
<comment type="similarity">
    <text evidence="18">Belongs to the protein kinase superfamily. Ser/Thr protein kinase family. GCN2 subfamily.</text>
</comment>
<name>A0A336M9H2_CULSO</name>
<feature type="domain" description="Protein kinase" evidence="24">
    <location>
        <begin position="572"/>
        <end position="1028"/>
    </location>
</feature>
<dbReference type="GO" id="GO:0005789">
    <property type="term" value="C:endoplasmic reticulum membrane"/>
    <property type="evidence" value="ECO:0007669"/>
    <property type="project" value="UniProtKB-SubCell"/>
</dbReference>
<keyword evidence="10" id="KW-0256">Endoplasmic reticulum</keyword>
<dbReference type="PROSITE" id="PS00107">
    <property type="entry name" value="PROTEIN_KINASE_ATP"/>
    <property type="match status" value="1"/>
</dbReference>
<keyword evidence="11 20" id="KW-0067">ATP-binding</keyword>
<dbReference type="EC" id="2.7.11.1" evidence="2"/>
<dbReference type="InterPro" id="IPR015943">
    <property type="entry name" value="WD40/YVTN_repeat-like_dom_sf"/>
</dbReference>
<sequence>MKYFKQIIRRSHRWLLTTLLFGTILLSPACIGTELEEISETATIGQLPFCDDENHPRSETSKRLLYVSTLDGKLSALDITKNGELKWSVDTGEPLLSSSIHRLELTTNGKWVRMIPSLSGGLYKFDGETIEAIPIKAEDLLKSSFKFSDDIVISGGIEKNSYGVSTRTGQILYHCSMKGCTNFTISDDEANKKQKQHDALLDDVMIVRRETQTVRAVDPRSGVERWNFSIGQHELELMKSKDCQGNAKNEELDTLLLDLEIRAVIPEGVICAFSKKNPSHMLWMKRFSYPIVSAWKAGSTDNVEHIDFFSGAEWLWNGQMGLFSQDKPDSNDDSNSPSIYLGMYEKQPYIQESNSILQISQEKSYHGSDIMTDDQSDFKFRVPFRPFPANNKGIQLIEDHSQDNNSDDNDLIISETTEAPQDLPTNALATSVLYASEYVNGNGFFFYTTGKNKKSNICDSSNKTEEIHEDDDHFKDEERDLPLLERIYSLTFFWNEVIVIIFTTAVFVYFFIKNSRTSEKEYVVVEKHIPVPFAREAIEGVDYSKSHSSQRSTSESNQSDSSNFQSRFATDFDVVQILGKGGFGVVFAVKNKIDDCHYAIKRIVLPSKKESRDRVMREVRTLANCEHQNIVRYFHAWIETPPPGWQEQQDHLMRDKEILSTSIDICETPTDVSLAPTFSKPIAGKKTNENWLLNLNKNHFDIDGLSSLGGVSQTTNGLAHNDQIDDDTSGGIVFEANSTSYNKKDDNEDDVEDSFVVFENEIQDKEKGNDDVVVPIGSTNNSTTSQNFSISSDNRKIVPYNKKDRRRQLSLDLTSTGNVVPLPSNQCSRIFLYIQMQLCQKHSLKEWLSKTSYVERRDQVVPIFEQIVGAVEYVHLKGLIHRDLKPSNIFFALNGQIKIGDFGLVTDMAEQTSSLDDDDQSLILAGNNSLKHTQRVGTHMYMSPEQVQGLPYNYKVDIFSLGLILFELHATFSTEMERINTLKSVRNNQFPMDFMENFSNEYELLKLMLSENPSDRPTTMGIRARPPLMHQISTGDEHHFELPPRQRRESQNNGNNHNNNSTFLMSESFIKR</sequence>
<dbReference type="FunFam" id="3.30.200.20:FF:000193">
    <property type="entry name" value="Eukaryotic translation initiation factor 2-alpha kinase 3"/>
    <property type="match status" value="1"/>
</dbReference>
<comment type="subcellular location">
    <subcellularLocation>
        <location evidence="1">Endoplasmic reticulum membrane</location>
        <topology evidence="1">Single-pass type I membrane protein</topology>
    </subcellularLocation>
</comment>
<dbReference type="GO" id="GO:0005524">
    <property type="term" value="F:ATP binding"/>
    <property type="evidence" value="ECO:0007669"/>
    <property type="project" value="UniProtKB-UniRule"/>
</dbReference>
<dbReference type="InterPro" id="IPR011009">
    <property type="entry name" value="Kinase-like_dom_sf"/>
</dbReference>
<dbReference type="Gene3D" id="3.30.200.20">
    <property type="entry name" value="Phosphorylase Kinase, domain 1"/>
    <property type="match status" value="1"/>
</dbReference>
<organism evidence="25">
    <name type="scientific">Culicoides sonorensis</name>
    <name type="common">Biting midge</name>
    <dbReference type="NCBI Taxonomy" id="179676"/>
    <lineage>
        <taxon>Eukaryota</taxon>
        <taxon>Metazoa</taxon>
        <taxon>Ecdysozoa</taxon>
        <taxon>Arthropoda</taxon>
        <taxon>Hexapoda</taxon>
        <taxon>Insecta</taxon>
        <taxon>Pterygota</taxon>
        <taxon>Neoptera</taxon>
        <taxon>Endopterygota</taxon>
        <taxon>Diptera</taxon>
        <taxon>Nematocera</taxon>
        <taxon>Chironomoidea</taxon>
        <taxon>Ceratopogonidae</taxon>
        <taxon>Ceratopogoninae</taxon>
        <taxon>Culicoides</taxon>
        <taxon>Monoculicoides</taxon>
    </lineage>
</organism>
<proteinExistence type="inferred from homology"/>
<dbReference type="PANTHER" id="PTHR11042">
    <property type="entry name" value="EUKARYOTIC TRANSLATION INITIATION FACTOR 2-ALPHA KINASE EIF2-ALPHA KINASE -RELATED"/>
    <property type="match status" value="1"/>
</dbReference>
<keyword evidence="4" id="KW-0597">Phosphoprotein</keyword>
<dbReference type="InterPro" id="IPR017441">
    <property type="entry name" value="Protein_kinase_ATP_BS"/>
</dbReference>
<dbReference type="FunFam" id="1.10.510.10:FF:000251">
    <property type="entry name" value="eukaryotic translation initiation factor 2-alpha kinase 3"/>
    <property type="match status" value="1"/>
</dbReference>
<dbReference type="GO" id="GO:0034976">
    <property type="term" value="P:response to endoplasmic reticulum stress"/>
    <property type="evidence" value="ECO:0007669"/>
    <property type="project" value="UniProtKB-ARBA"/>
</dbReference>
<keyword evidence="8 20" id="KW-0547">Nucleotide-binding</keyword>
<evidence type="ECO:0000256" key="5">
    <source>
        <dbReference type="ARBA" id="ARBA00022679"/>
    </source>
</evidence>
<dbReference type="VEuPathDB" id="VectorBase:CSON014065"/>